<dbReference type="PROSITE" id="PS00972">
    <property type="entry name" value="USP_1"/>
    <property type="match status" value="1"/>
</dbReference>
<dbReference type="KEGG" id="mng:MNEG_6161"/>
<keyword evidence="6 10" id="KW-0378">Hydrolase</keyword>
<evidence type="ECO:0000259" key="8">
    <source>
        <dbReference type="PROSITE" id="PS50053"/>
    </source>
</evidence>
<dbReference type="GO" id="GO:0070628">
    <property type="term" value="F:proteasome binding"/>
    <property type="evidence" value="ECO:0007669"/>
    <property type="project" value="TreeGrafter"/>
</dbReference>
<evidence type="ECO:0000256" key="7">
    <source>
        <dbReference type="ARBA" id="ARBA00022807"/>
    </source>
</evidence>
<dbReference type="GO" id="GO:0061136">
    <property type="term" value="P:regulation of proteasomal protein catabolic process"/>
    <property type="evidence" value="ECO:0007669"/>
    <property type="project" value="TreeGrafter"/>
</dbReference>
<dbReference type="InterPro" id="IPR001394">
    <property type="entry name" value="Peptidase_C19_UCH"/>
</dbReference>
<dbReference type="CDD" id="cd16104">
    <property type="entry name" value="Ubl_USP14_like"/>
    <property type="match status" value="1"/>
</dbReference>
<dbReference type="PROSITE" id="PS50053">
    <property type="entry name" value="UBIQUITIN_2"/>
    <property type="match status" value="1"/>
</dbReference>
<dbReference type="RefSeq" id="XP_013900815.1">
    <property type="nucleotide sequence ID" value="XM_014045361.1"/>
</dbReference>
<dbReference type="InterPro" id="IPR044635">
    <property type="entry name" value="UBP14-like"/>
</dbReference>
<evidence type="ECO:0000256" key="4">
    <source>
        <dbReference type="ARBA" id="ARBA00022670"/>
    </source>
</evidence>
<evidence type="ECO:0000256" key="3">
    <source>
        <dbReference type="ARBA" id="ARBA00012759"/>
    </source>
</evidence>
<keyword evidence="5" id="KW-0833">Ubl conjugation pathway</keyword>
<evidence type="ECO:0000313" key="11">
    <source>
        <dbReference type="Proteomes" id="UP000054498"/>
    </source>
</evidence>
<organism evidence="10 11">
    <name type="scientific">Monoraphidium neglectum</name>
    <dbReference type="NCBI Taxonomy" id="145388"/>
    <lineage>
        <taxon>Eukaryota</taxon>
        <taxon>Viridiplantae</taxon>
        <taxon>Chlorophyta</taxon>
        <taxon>core chlorophytes</taxon>
        <taxon>Chlorophyceae</taxon>
        <taxon>CS clade</taxon>
        <taxon>Sphaeropleales</taxon>
        <taxon>Selenastraceae</taxon>
        <taxon>Monoraphidium</taxon>
    </lineage>
</organism>
<evidence type="ECO:0000256" key="6">
    <source>
        <dbReference type="ARBA" id="ARBA00022801"/>
    </source>
</evidence>
<evidence type="ECO:0000256" key="2">
    <source>
        <dbReference type="ARBA" id="ARBA00009085"/>
    </source>
</evidence>
<evidence type="ECO:0000256" key="1">
    <source>
        <dbReference type="ARBA" id="ARBA00000707"/>
    </source>
</evidence>
<dbReference type="SUPFAM" id="SSF54236">
    <property type="entry name" value="Ubiquitin-like"/>
    <property type="match status" value="1"/>
</dbReference>
<dbReference type="PANTHER" id="PTHR43982:SF1">
    <property type="entry name" value="UBIQUITIN CARBOXYL-TERMINAL HYDROLASE 14"/>
    <property type="match status" value="1"/>
</dbReference>
<dbReference type="Gene3D" id="3.10.20.90">
    <property type="entry name" value="Phosphatidylinositol 3-kinase Catalytic Subunit, Chain A, domain 1"/>
    <property type="match status" value="1"/>
</dbReference>
<dbReference type="AlphaFoldDB" id="A0A0D2N7I3"/>
<proteinExistence type="inferred from homology"/>
<sequence length="268" mass="29136">MAPVKVSCKWGKEVFSDIEVDTTQSPLIFKSQLFTLSGVPPERQKVMIKGALLKDDEWGKAVPKDGVTIMMMGTADPISVEAPKNAPVFVEDLPEDEQDTLGTKAYGSGLANLGNTCYMNSTVQCLYSVGALQQALAKYSPPPGAAAGADGRLVAATKELFADLKKGGAAFPPFKFLMTLRERFPQFAQTGNSGDYMQQDAEECYSQIMYTLREKLKEEDGSSVVDQLFGLKLVTKLKSEESGEEINESGTAYTLKCNIAGDTNYLHQ</sequence>
<dbReference type="GO" id="GO:0043161">
    <property type="term" value="P:proteasome-mediated ubiquitin-dependent protein catabolic process"/>
    <property type="evidence" value="ECO:0007669"/>
    <property type="project" value="InterPro"/>
</dbReference>
<dbReference type="InterPro" id="IPR000626">
    <property type="entry name" value="Ubiquitin-like_dom"/>
</dbReference>
<dbReference type="SUPFAM" id="SSF54001">
    <property type="entry name" value="Cysteine proteinases"/>
    <property type="match status" value="1"/>
</dbReference>
<dbReference type="STRING" id="145388.A0A0D2N7I3"/>
<comment type="catalytic activity">
    <reaction evidence="1">
        <text>Thiol-dependent hydrolysis of ester, thioester, amide, peptide and isopeptide bonds formed by the C-terminal Gly of ubiquitin (a 76-residue protein attached to proteins as an intracellular targeting signal).</text>
        <dbReference type="EC" id="3.4.19.12"/>
    </reaction>
</comment>
<evidence type="ECO:0000259" key="9">
    <source>
        <dbReference type="PROSITE" id="PS50235"/>
    </source>
</evidence>
<dbReference type="PANTHER" id="PTHR43982">
    <property type="entry name" value="UBIQUITIN CARBOXYL-TERMINAL HYDROLASE"/>
    <property type="match status" value="1"/>
</dbReference>
<dbReference type="OrthoDB" id="333239at2759"/>
<gene>
    <name evidence="10" type="ORF">MNEG_6161</name>
</gene>
<comment type="similarity">
    <text evidence="2">Belongs to the peptidase C19 family.</text>
</comment>
<evidence type="ECO:0000313" key="10">
    <source>
        <dbReference type="EMBL" id="KIZ01796.1"/>
    </source>
</evidence>
<keyword evidence="4" id="KW-0645">Protease</keyword>
<accession>A0A0D2N7I3</accession>
<dbReference type="Gene3D" id="3.90.70.10">
    <property type="entry name" value="Cysteine proteinases"/>
    <property type="match status" value="1"/>
</dbReference>
<dbReference type="EMBL" id="KK101197">
    <property type="protein sequence ID" value="KIZ01796.1"/>
    <property type="molecule type" value="Genomic_DNA"/>
</dbReference>
<evidence type="ECO:0000256" key="5">
    <source>
        <dbReference type="ARBA" id="ARBA00022786"/>
    </source>
</evidence>
<dbReference type="PROSITE" id="PS50235">
    <property type="entry name" value="USP_3"/>
    <property type="match status" value="1"/>
</dbReference>
<dbReference type="Pfam" id="PF00443">
    <property type="entry name" value="UCH"/>
    <property type="match status" value="1"/>
</dbReference>
<reference evidence="10 11" key="1">
    <citation type="journal article" date="2013" name="BMC Genomics">
        <title>Reconstruction of the lipid metabolism for the microalga Monoraphidium neglectum from its genome sequence reveals characteristics suitable for biofuel production.</title>
        <authorList>
            <person name="Bogen C."/>
            <person name="Al-Dilaimi A."/>
            <person name="Albersmeier A."/>
            <person name="Wichmann J."/>
            <person name="Grundmann M."/>
            <person name="Rupp O."/>
            <person name="Lauersen K.J."/>
            <person name="Blifernez-Klassen O."/>
            <person name="Kalinowski J."/>
            <person name="Goesmann A."/>
            <person name="Mussgnug J.H."/>
            <person name="Kruse O."/>
        </authorList>
    </citation>
    <scope>NUCLEOTIDE SEQUENCE [LARGE SCALE GENOMIC DNA]</scope>
    <source>
        <strain evidence="10 11">SAG 48.87</strain>
    </source>
</reference>
<keyword evidence="7" id="KW-0788">Thiol protease</keyword>
<dbReference type="GO" id="GO:0016579">
    <property type="term" value="P:protein deubiquitination"/>
    <property type="evidence" value="ECO:0007669"/>
    <property type="project" value="InterPro"/>
</dbReference>
<dbReference type="SMART" id="SM00213">
    <property type="entry name" value="UBQ"/>
    <property type="match status" value="1"/>
</dbReference>
<dbReference type="InterPro" id="IPR038765">
    <property type="entry name" value="Papain-like_cys_pep_sf"/>
</dbReference>
<name>A0A0D2N7I3_9CHLO</name>
<dbReference type="GeneID" id="25739037"/>
<feature type="domain" description="USP" evidence="9">
    <location>
        <begin position="108"/>
        <end position="268"/>
    </location>
</feature>
<dbReference type="InterPro" id="IPR028889">
    <property type="entry name" value="USP"/>
</dbReference>
<dbReference type="EC" id="3.4.19.12" evidence="3"/>
<dbReference type="Proteomes" id="UP000054498">
    <property type="component" value="Unassembled WGS sequence"/>
</dbReference>
<keyword evidence="11" id="KW-1185">Reference proteome</keyword>
<feature type="domain" description="Ubiquitin-like" evidence="8">
    <location>
        <begin position="4"/>
        <end position="57"/>
    </location>
</feature>
<feature type="non-terminal residue" evidence="10">
    <location>
        <position position="268"/>
    </location>
</feature>
<dbReference type="GO" id="GO:0004843">
    <property type="term" value="F:cysteine-type deubiquitinase activity"/>
    <property type="evidence" value="ECO:0007669"/>
    <property type="project" value="UniProtKB-EC"/>
</dbReference>
<protein>
    <recommendedName>
        <fullName evidence="3">ubiquitinyl hydrolase 1</fullName>
        <ecNumber evidence="3">3.4.19.12</ecNumber>
    </recommendedName>
</protein>
<dbReference type="InterPro" id="IPR018200">
    <property type="entry name" value="USP_CS"/>
</dbReference>
<dbReference type="InterPro" id="IPR029071">
    <property type="entry name" value="Ubiquitin-like_domsf"/>
</dbReference>